<dbReference type="PANTHER" id="PTHR46025">
    <property type="entry name" value="XYLOSYLTRANSFERASE OXT"/>
    <property type="match status" value="1"/>
</dbReference>
<evidence type="ECO:0000256" key="4">
    <source>
        <dbReference type="ARBA" id="ARBA00022679"/>
    </source>
</evidence>
<dbReference type="GO" id="GO:0050650">
    <property type="term" value="P:chondroitin sulfate proteoglycan biosynthetic process"/>
    <property type="evidence" value="ECO:0007669"/>
    <property type="project" value="TreeGrafter"/>
</dbReference>
<name>A0A561PW62_9BACT</name>
<evidence type="ECO:0000256" key="12">
    <source>
        <dbReference type="ARBA" id="ARBA00023157"/>
    </source>
</evidence>
<keyword evidence="10" id="KW-0333">Golgi apparatus</keyword>
<evidence type="ECO:0000256" key="7">
    <source>
        <dbReference type="ARBA" id="ARBA00022824"/>
    </source>
</evidence>
<dbReference type="GO" id="GO:0016020">
    <property type="term" value="C:membrane"/>
    <property type="evidence" value="ECO:0007669"/>
    <property type="project" value="InterPro"/>
</dbReference>
<evidence type="ECO:0000256" key="2">
    <source>
        <dbReference type="ARBA" id="ARBA00004648"/>
    </source>
</evidence>
<evidence type="ECO:0000256" key="13">
    <source>
        <dbReference type="ARBA" id="ARBA00023180"/>
    </source>
</evidence>
<dbReference type="Pfam" id="PF02485">
    <property type="entry name" value="Branch"/>
    <property type="match status" value="1"/>
</dbReference>
<comment type="subcellular location">
    <subcellularLocation>
        <location evidence="2">Endoplasmic reticulum membrane</location>
        <topology evidence="2">Single-pass type II membrane protein</topology>
    </subcellularLocation>
    <subcellularLocation>
        <location evidence="1">Golgi apparatus membrane</location>
        <topology evidence="1">Single-pass type II membrane protein</topology>
    </subcellularLocation>
</comment>
<keyword evidence="12" id="KW-1015">Disulfide bond</keyword>
<keyword evidence="3" id="KW-0328">Glycosyltransferase</keyword>
<evidence type="ECO:0000256" key="1">
    <source>
        <dbReference type="ARBA" id="ARBA00004323"/>
    </source>
</evidence>
<keyword evidence="16" id="KW-1185">Reference proteome</keyword>
<keyword evidence="13" id="KW-0325">Glycoprotein</keyword>
<evidence type="ECO:0000256" key="14">
    <source>
        <dbReference type="ARBA" id="ARBA00042865"/>
    </source>
</evidence>
<dbReference type="GO" id="GO:0046872">
    <property type="term" value="F:metal ion binding"/>
    <property type="evidence" value="ECO:0007669"/>
    <property type="project" value="UniProtKB-KW"/>
</dbReference>
<keyword evidence="6" id="KW-0479">Metal-binding</keyword>
<evidence type="ECO:0000256" key="6">
    <source>
        <dbReference type="ARBA" id="ARBA00022723"/>
    </source>
</evidence>
<evidence type="ECO:0000256" key="9">
    <source>
        <dbReference type="ARBA" id="ARBA00022989"/>
    </source>
</evidence>
<evidence type="ECO:0000313" key="15">
    <source>
        <dbReference type="EMBL" id="TWF42340.1"/>
    </source>
</evidence>
<keyword evidence="7" id="KW-0256">Endoplasmic reticulum</keyword>
<organism evidence="15 16">
    <name type="scientific">Chitinophaga polysaccharea</name>
    <dbReference type="NCBI Taxonomy" id="1293035"/>
    <lineage>
        <taxon>Bacteria</taxon>
        <taxon>Pseudomonadati</taxon>
        <taxon>Bacteroidota</taxon>
        <taxon>Chitinophagia</taxon>
        <taxon>Chitinophagales</taxon>
        <taxon>Chitinophagaceae</taxon>
        <taxon>Chitinophaga</taxon>
    </lineage>
</organism>
<dbReference type="GO" id="GO:0015012">
    <property type="term" value="P:heparan sulfate proteoglycan biosynthetic process"/>
    <property type="evidence" value="ECO:0007669"/>
    <property type="project" value="TreeGrafter"/>
</dbReference>
<gene>
    <name evidence="15" type="ORF">FHW36_10295</name>
</gene>
<dbReference type="PANTHER" id="PTHR46025:SF3">
    <property type="entry name" value="XYLOSYLTRANSFERASE OXT"/>
    <property type="match status" value="1"/>
</dbReference>
<dbReference type="RefSeq" id="WP_145665692.1">
    <property type="nucleotide sequence ID" value="NZ_VIWO01000002.1"/>
</dbReference>
<keyword evidence="9" id="KW-1133">Transmembrane helix</keyword>
<keyword evidence="4" id="KW-0808">Transferase</keyword>
<comment type="caution">
    <text evidence="15">The sequence shown here is derived from an EMBL/GenBank/DDBJ whole genome shotgun (WGS) entry which is preliminary data.</text>
</comment>
<dbReference type="GO" id="GO:0030158">
    <property type="term" value="F:protein xylosyltransferase activity"/>
    <property type="evidence" value="ECO:0007669"/>
    <property type="project" value="InterPro"/>
</dbReference>
<dbReference type="AlphaFoldDB" id="A0A561PW62"/>
<proteinExistence type="predicted"/>
<dbReference type="InterPro" id="IPR043538">
    <property type="entry name" value="XYLT"/>
</dbReference>
<evidence type="ECO:0000256" key="10">
    <source>
        <dbReference type="ARBA" id="ARBA00023034"/>
    </source>
</evidence>
<keyword evidence="5" id="KW-0812">Transmembrane</keyword>
<accession>A0A561PW62</accession>
<evidence type="ECO:0000256" key="3">
    <source>
        <dbReference type="ARBA" id="ARBA00022676"/>
    </source>
</evidence>
<protein>
    <recommendedName>
        <fullName evidence="14">Peptide O-xylosyltransferase</fullName>
    </recommendedName>
</protein>
<evidence type="ECO:0000256" key="11">
    <source>
        <dbReference type="ARBA" id="ARBA00023136"/>
    </source>
</evidence>
<keyword evidence="8" id="KW-0735">Signal-anchor</keyword>
<evidence type="ECO:0000256" key="8">
    <source>
        <dbReference type="ARBA" id="ARBA00022968"/>
    </source>
</evidence>
<evidence type="ECO:0000256" key="5">
    <source>
        <dbReference type="ARBA" id="ARBA00022692"/>
    </source>
</evidence>
<sequence>MRIAHLILTYTDPHQTERMIKRLSHENFDFYIHVDKKFDIQPHLYLGTLPNVYFIQNRQKVTWAAFSTVLATFACIREITATGRRYDFINFLSGQDYPIKSADYINDFLEAHRGKEFISYRDIINDWKEGWIRLRKYYLTAFSFPGKYRLENVINKVFPRKKVPYGLHPYGGSMFWMLSPDAALYVVNRVTEDNKLRRFFFFSWASDEVVFQTILMNSPYRDKIINNSYRYIDWSRGGANPKVLNASDAEKLLQSDMLFARKFNMTKSPEILDIIDEYIPTDGKINSYKNV</sequence>
<evidence type="ECO:0000313" key="16">
    <source>
        <dbReference type="Proteomes" id="UP000320811"/>
    </source>
</evidence>
<dbReference type="OrthoDB" id="7943907at2"/>
<reference evidence="15 16" key="1">
    <citation type="submission" date="2019-06" db="EMBL/GenBank/DDBJ databases">
        <title>Sorghum-associated microbial communities from plants grown in Nebraska, USA.</title>
        <authorList>
            <person name="Schachtman D."/>
        </authorList>
    </citation>
    <scope>NUCLEOTIDE SEQUENCE [LARGE SCALE GENOMIC DNA]</scope>
    <source>
        <strain evidence="15 16">1209</strain>
    </source>
</reference>
<dbReference type="InterPro" id="IPR003406">
    <property type="entry name" value="Glyco_trans_14"/>
</dbReference>
<keyword evidence="11" id="KW-0472">Membrane</keyword>
<dbReference type="Proteomes" id="UP000320811">
    <property type="component" value="Unassembled WGS sequence"/>
</dbReference>
<dbReference type="EMBL" id="VIWO01000002">
    <property type="protein sequence ID" value="TWF42340.1"/>
    <property type="molecule type" value="Genomic_DNA"/>
</dbReference>